<dbReference type="InParanoid" id="E4WZQ6"/>
<evidence type="ECO:0000313" key="2">
    <source>
        <dbReference type="EMBL" id="CBY22652.1"/>
    </source>
</evidence>
<gene>
    <name evidence="2" type="ORF">GSOID_T00013420001</name>
</gene>
<evidence type="ECO:0000259" key="1">
    <source>
        <dbReference type="Pfam" id="PF14226"/>
    </source>
</evidence>
<dbReference type="OrthoDB" id="288590at2759"/>
<sequence>MSEKVPSISIQNLRHSPEERNKLLKGLTQVGFLYICDHGVPASITERVKKVSPDVFLADKWERQKISQWREGKLSYGDIYNEKDERVVNEKSDVKLDKKEIDETFFDYISEMYRIGETLVYWIEKVLGLKNGALSQAYGSDPILVQVRILKFIAGLAKKCTALFTRLLC</sequence>
<dbReference type="AlphaFoldDB" id="E4WZQ6"/>
<dbReference type="Gene3D" id="2.60.120.330">
    <property type="entry name" value="B-lactam Antibiotic, Isopenicillin N Synthase, Chain"/>
    <property type="match status" value="1"/>
</dbReference>
<dbReference type="Proteomes" id="UP000001307">
    <property type="component" value="Unassembled WGS sequence"/>
</dbReference>
<dbReference type="EMBL" id="FN653019">
    <property type="protein sequence ID" value="CBY22652.1"/>
    <property type="molecule type" value="Genomic_DNA"/>
</dbReference>
<keyword evidence="3" id="KW-1185">Reference proteome</keyword>
<proteinExistence type="predicted"/>
<accession>E4WZQ6</accession>
<name>E4WZQ6_OIKDI</name>
<dbReference type="SUPFAM" id="SSF51197">
    <property type="entry name" value="Clavaminate synthase-like"/>
    <property type="match status" value="1"/>
</dbReference>
<reference evidence="2" key="1">
    <citation type="journal article" date="2010" name="Science">
        <title>Plasticity of animal genome architecture unmasked by rapid evolution of a pelagic tunicate.</title>
        <authorList>
            <person name="Denoeud F."/>
            <person name="Henriet S."/>
            <person name="Mungpakdee S."/>
            <person name="Aury J.M."/>
            <person name="Da Silva C."/>
            <person name="Brinkmann H."/>
            <person name="Mikhaleva J."/>
            <person name="Olsen L.C."/>
            <person name="Jubin C."/>
            <person name="Canestro C."/>
            <person name="Bouquet J.M."/>
            <person name="Danks G."/>
            <person name="Poulain J."/>
            <person name="Campsteijn C."/>
            <person name="Adamski M."/>
            <person name="Cross I."/>
            <person name="Yadetie F."/>
            <person name="Muffato M."/>
            <person name="Louis A."/>
            <person name="Butcher S."/>
            <person name="Tsagkogeorga G."/>
            <person name="Konrad A."/>
            <person name="Singh S."/>
            <person name="Jensen M.F."/>
            <person name="Cong E.H."/>
            <person name="Eikeseth-Otteraa H."/>
            <person name="Noel B."/>
            <person name="Anthouard V."/>
            <person name="Porcel B.M."/>
            <person name="Kachouri-Lafond R."/>
            <person name="Nishino A."/>
            <person name="Ugolini M."/>
            <person name="Chourrout P."/>
            <person name="Nishida H."/>
            <person name="Aasland R."/>
            <person name="Huzurbazar S."/>
            <person name="Westhof E."/>
            <person name="Delsuc F."/>
            <person name="Lehrach H."/>
            <person name="Reinhardt R."/>
            <person name="Weissenbach J."/>
            <person name="Roy S.W."/>
            <person name="Artiguenave F."/>
            <person name="Postlethwait J.H."/>
            <person name="Manak J.R."/>
            <person name="Thompson E.M."/>
            <person name="Jaillon O."/>
            <person name="Du Pasquier L."/>
            <person name="Boudinot P."/>
            <person name="Liberles D.A."/>
            <person name="Volff J.N."/>
            <person name="Philippe H."/>
            <person name="Lenhard B."/>
            <person name="Roest Crollius H."/>
            <person name="Wincker P."/>
            <person name="Chourrout D."/>
        </authorList>
    </citation>
    <scope>NUCLEOTIDE SEQUENCE [LARGE SCALE GENOMIC DNA]</scope>
</reference>
<dbReference type="InterPro" id="IPR027443">
    <property type="entry name" value="IPNS-like_sf"/>
</dbReference>
<feature type="domain" description="Non-haem dioxygenase N-terminal" evidence="1">
    <location>
        <begin position="5"/>
        <end position="95"/>
    </location>
</feature>
<protein>
    <recommendedName>
        <fullName evidence="1">Non-haem dioxygenase N-terminal domain-containing protein</fullName>
    </recommendedName>
</protein>
<evidence type="ECO:0000313" key="3">
    <source>
        <dbReference type="Proteomes" id="UP000001307"/>
    </source>
</evidence>
<dbReference type="InterPro" id="IPR026992">
    <property type="entry name" value="DIOX_N"/>
</dbReference>
<dbReference type="Pfam" id="PF14226">
    <property type="entry name" value="DIOX_N"/>
    <property type="match status" value="1"/>
</dbReference>
<organism evidence="2">
    <name type="scientific">Oikopleura dioica</name>
    <name type="common">Tunicate</name>
    <dbReference type="NCBI Taxonomy" id="34765"/>
    <lineage>
        <taxon>Eukaryota</taxon>
        <taxon>Metazoa</taxon>
        <taxon>Chordata</taxon>
        <taxon>Tunicata</taxon>
        <taxon>Appendicularia</taxon>
        <taxon>Copelata</taxon>
        <taxon>Oikopleuridae</taxon>
        <taxon>Oikopleura</taxon>
    </lineage>
</organism>